<accession>A0A182VZM3</accession>
<dbReference type="EnsemblMetazoa" id="AMIN003528-RA">
    <property type="protein sequence ID" value="AMIN003528-PA"/>
    <property type="gene ID" value="AMIN003528"/>
</dbReference>
<dbReference type="AlphaFoldDB" id="A0A182VZM3"/>
<protein>
    <submittedName>
        <fullName evidence="1">Uncharacterized protein</fullName>
    </submittedName>
</protein>
<dbReference type="VEuPathDB" id="VectorBase:AMIN003528"/>
<evidence type="ECO:0000313" key="2">
    <source>
        <dbReference type="Proteomes" id="UP000075920"/>
    </source>
</evidence>
<dbReference type="Proteomes" id="UP000075920">
    <property type="component" value="Unassembled WGS sequence"/>
</dbReference>
<name>A0A182VZM3_9DIPT</name>
<sequence>MGRCVKLHQNNGQCKIEKSVSWVIAVNITTLELDCVQGTTDMLEVWVSSRTMDDEDEEPTAVYFQGAKLCTIGKKAMASPLCRETK</sequence>
<reference evidence="1" key="2">
    <citation type="submission" date="2020-05" db="UniProtKB">
        <authorList>
            <consortium name="EnsemblMetazoa"/>
        </authorList>
    </citation>
    <scope>IDENTIFICATION</scope>
    <source>
        <strain evidence="1">MINIMUS1</strain>
    </source>
</reference>
<evidence type="ECO:0000313" key="1">
    <source>
        <dbReference type="EnsemblMetazoa" id="AMIN003528-PA"/>
    </source>
</evidence>
<proteinExistence type="predicted"/>
<reference evidence="2" key="1">
    <citation type="submission" date="2013-03" db="EMBL/GenBank/DDBJ databases">
        <title>The Genome Sequence of Anopheles minimus MINIMUS1.</title>
        <authorList>
            <consortium name="The Broad Institute Genomics Platform"/>
            <person name="Neafsey D.E."/>
            <person name="Walton C."/>
            <person name="Walker B."/>
            <person name="Young S.K."/>
            <person name="Zeng Q."/>
            <person name="Gargeya S."/>
            <person name="Fitzgerald M."/>
            <person name="Haas B."/>
            <person name="Abouelleil A."/>
            <person name="Allen A.W."/>
            <person name="Alvarado L."/>
            <person name="Arachchi H.M."/>
            <person name="Berlin A.M."/>
            <person name="Chapman S.B."/>
            <person name="Gainer-Dewar J."/>
            <person name="Goldberg J."/>
            <person name="Griggs A."/>
            <person name="Gujja S."/>
            <person name="Hansen M."/>
            <person name="Howarth C."/>
            <person name="Imamovic A."/>
            <person name="Ireland A."/>
            <person name="Larimer J."/>
            <person name="McCowan C."/>
            <person name="Murphy C."/>
            <person name="Pearson M."/>
            <person name="Poon T.W."/>
            <person name="Priest M."/>
            <person name="Roberts A."/>
            <person name="Saif S."/>
            <person name="Shea T."/>
            <person name="Sisk P."/>
            <person name="Sykes S."/>
            <person name="Wortman J."/>
            <person name="Nusbaum C."/>
            <person name="Birren B."/>
        </authorList>
    </citation>
    <scope>NUCLEOTIDE SEQUENCE [LARGE SCALE GENOMIC DNA]</scope>
    <source>
        <strain evidence="2">MINIMUS1</strain>
    </source>
</reference>
<keyword evidence="2" id="KW-1185">Reference proteome</keyword>
<organism evidence="1 2">
    <name type="scientific">Anopheles minimus</name>
    <dbReference type="NCBI Taxonomy" id="112268"/>
    <lineage>
        <taxon>Eukaryota</taxon>
        <taxon>Metazoa</taxon>
        <taxon>Ecdysozoa</taxon>
        <taxon>Arthropoda</taxon>
        <taxon>Hexapoda</taxon>
        <taxon>Insecta</taxon>
        <taxon>Pterygota</taxon>
        <taxon>Neoptera</taxon>
        <taxon>Endopterygota</taxon>
        <taxon>Diptera</taxon>
        <taxon>Nematocera</taxon>
        <taxon>Culicoidea</taxon>
        <taxon>Culicidae</taxon>
        <taxon>Anophelinae</taxon>
        <taxon>Anopheles</taxon>
    </lineage>
</organism>